<gene>
    <name evidence="6" type="ORF">HR45_15245</name>
</gene>
<evidence type="ECO:0000313" key="6">
    <source>
        <dbReference type="EMBL" id="KFZ36650.1"/>
    </source>
</evidence>
<dbReference type="Pfam" id="PF03466">
    <property type="entry name" value="LysR_substrate"/>
    <property type="match status" value="1"/>
</dbReference>
<keyword evidence="4" id="KW-0804">Transcription</keyword>
<dbReference type="Gene3D" id="1.10.10.10">
    <property type="entry name" value="Winged helix-like DNA-binding domain superfamily/Winged helix DNA-binding domain"/>
    <property type="match status" value="1"/>
</dbReference>
<dbReference type="InterPro" id="IPR036388">
    <property type="entry name" value="WH-like_DNA-bd_sf"/>
</dbReference>
<evidence type="ECO:0000259" key="5">
    <source>
        <dbReference type="PROSITE" id="PS50931"/>
    </source>
</evidence>
<accession>A0A094J9P9</accession>
<dbReference type="SUPFAM" id="SSF53850">
    <property type="entry name" value="Periplasmic binding protein-like II"/>
    <property type="match status" value="1"/>
</dbReference>
<feature type="domain" description="HTH lysR-type" evidence="5">
    <location>
        <begin position="5"/>
        <end position="62"/>
    </location>
</feature>
<dbReference type="STRING" id="1515746.HR45_15245"/>
<evidence type="ECO:0000256" key="2">
    <source>
        <dbReference type="ARBA" id="ARBA00023015"/>
    </source>
</evidence>
<protein>
    <recommendedName>
        <fullName evidence="5">HTH lysR-type domain-containing protein</fullName>
    </recommendedName>
</protein>
<dbReference type="InterPro" id="IPR005119">
    <property type="entry name" value="LysR_subst-bd"/>
</dbReference>
<name>A0A094J9P9_9GAMM</name>
<dbReference type="CDD" id="cd08422">
    <property type="entry name" value="PBP2_CrgA_like"/>
    <property type="match status" value="1"/>
</dbReference>
<dbReference type="InterPro" id="IPR036390">
    <property type="entry name" value="WH_DNA-bd_sf"/>
</dbReference>
<dbReference type="RefSeq" id="WP_037444494.1">
    <property type="nucleotide sequence ID" value="NZ_JPEO01000015.1"/>
</dbReference>
<comment type="similarity">
    <text evidence="1">Belongs to the LysR transcriptional regulatory family.</text>
</comment>
<dbReference type="Proteomes" id="UP000029264">
    <property type="component" value="Unassembled WGS sequence"/>
</dbReference>
<dbReference type="PANTHER" id="PTHR30537:SF5">
    <property type="entry name" value="HTH-TYPE TRANSCRIPTIONAL ACTIVATOR TTDR-RELATED"/>
    <property type="match status" value="1"/>
</dbReference>
<evidence type="ECO:0000256" key="3">
    <source>
        <dbReference type="ARBA" id="ARBA00023125"/>
    </source>
</evidence>
<dbReference type="FunFam" id="3.40.190.290:FF:000001">
    <property type="entry name" value="Transcriptional regulator, LysR family"/>
    <property type="match status" value="1"/>
</dbReference>
<dbReference type="InterPro" id="IPR058163">
    <property type="entry name" value="LysR-type_TF_proteobact-type"/>
</dbReference>
<keyword evidence="2" id="KW-0805">Transcription regulation</keyword>
<dbReference type="FunFam" id="1.10.10.10:FF:000001">
    <property type="entry name" value="LysR family transcriptional regulator"/>
    <property type="match status" value="1"/>
</dbReference>
<evidence type="ECO:0000256" key="1">
    <source>
        <dbReference type="ARBA" id="ARBA00009437"/>
    </source>
</evidence>
<dbReference type="AlphaFoldDB" id="A0A094J9P9"/>
<dbReference type="GO" id="GO:0003700">
    <property type="term" value="F:DNA-binding transcription factor activity"/>
    <property type="evidence" value="ECO:0007669"/>
    <property type="project" value="InterPro"/>
</dbReference>
<dbReference type="OrthoDB" id="9786526at2"/>
<dbReference type="eggNOG" id="COG0583">
    <property type="taxonomic scope" value="Bacteria"/>
</dbReference>
<reference evidence="6 7" key="1">
    <citation type="submission" date="2014-06" db="EMBL/GenBank/DDBJ databases">
        <title>Shewanella sp. YQH10.</title>
        <authorList>
            <person name="Liu Y."/>
            <person name="Zeng R."/>
        </authorList>
    </citation>
    <scope>NUCLEOTIDE SEQUENCE [LARGE SCALE GENOMIC DNA]</scope>
    <source>
        <strain evidence="6 7">YQH10</strain>
    </source>
</reference>
<sequence length="295" mass="32918">MNGLDDLTGLKVFERVVSLGSLTAAANELGLSLAATSKRLTNLERRSGLQLIQRSTRKLSVTDEGKTLYQHAQRILHELHQAEEALLKQQQHLSGTLKITAPNSFGHRVLLPLLVEFHRHHPEIQLQLLFSDEVKDLIAHGIDIAIRYGELPDSGLIARQLLDNRRVLCASPAYLQQHGSPTTLADVAQHRCIVIGSHAETEWRFSQDKVHIRAHFLCHDGETGHDLALQGVGIVMKSYWDVASDLRSGKLVQLLPGIAESNAPINLVYLRNQNATPRLKQFVDFLLQATQKMTI</sequence>
<organism evidence="6 7">
    <name type="scientific">Shewanella mangrovi</name>
    <dbReference type="NCBI Taxonomy" id="1515746"/>
    <lineage>
        <taxon>Bacteria</taxon>
        <taxon>Pseudomonadati</taxon>
        <taxon>Pseudomonadota</taxon>
        <taxon>Gammaproteobacteria</taxon>
        <taxon>Alteromonadales</taxon>
        <taxon>Shewanellaceae</taxon>
        <taxon>Shewanella</taxon>
    </lineage>
</organism>
<evidence type="ECO:0000313" key="7">
    <source>
        <dbReference type="Proteomes" id="UP000029264"/>
    </source>
</evidence>
<evidence type="ECO:0000256" key="4">
    <source>
        <dbReference type="ARBA" id="ARBA00023163"/>
    </source>
</evidence>
<dbReference type="Pfam" id="PF00126">
    <property type="entry name" value="HTH_1"/>
    <property type="match status" value="1"/>
</dbReference>
<dbReference type="SUPFAM" id="SSF46785">
    <property type="entry name" value="Winged helix' DNA-binding domain"/>
    <property type="match status" value="1"/>
</dbReference>
<proteinExistence type="inferred from homology"/>
<dbReference type="EMBL" id="JPEO01000015">
    <property type="protein sequence ID" value="KFZ36650.1"/>
    <property type="molecule type" value="Genomic_DNA"/>
</dbReference>
<dbReference type="GO" id="GO:0003677">
    <property type="term" value="F:DNA binding"/>
    <property type="evidence" value="ECO:0007669"/>
    <property type="project" value="UniProtKB-KW"/>
</dbReference>
<dbReference type="PANTHER" id="PTHR30537">
    <property type="entry name" value="HTH-TYPE TRANSCRIPTIONAL REGULATOR"/>
    <property type="match status" value="1"/>
</dbReference>
<dbReference type="InterPro" id="IPR000847">
    <property type="entry name" value="LysR_HTH_N"/>
</dbReference>
<keyword evidence="7" id="KW-1185">Reference proteome</keyword>
<dbReference type="Gene3D" id="3.40.190.290">
    <property type="match status" value="1"/>
</dbReference>
<dbReference type="PROSITE" id="PS50931">
    <property type="entry name" value="HTH_LYSR"/>
    <property type="match status" value="1"/>
</dbReference>
<keyword evidence="3" id="KW-0238">DNA-binding</keyword>
<comment type="caution">
    <text evidence="6">The sequence shown here is derived from an EMBL/GenBank/DDBJ whole genome shotgun (WGS) entry which is preliminary data.</text>
</comment>